<evidence type="ECO:0000256" key="4">
    <source>
        <dbReference type="ARBA" id="ARBA00022884"/>
    </source>
</evidence>
<sequence>MSTWLVVGLGNPGPQYAGNRHNVGAMVVDELAARDASGVAGGRASFKTHRARARVAEIRLGTRPGGAPGPRTVLAVPGTYMNESGGPVAGLLKYYDVPLERLVVVHDELDIDAGAIRLKRGGGEGGHNGLRSITKSVGSKDYLRVRVGIGRPPGRQDPADFVLKDFAKVERDGLPFLLDDAADAVEALLEVGLEPAQQRFHAPR</sequence>
<dbReference type="GO" id="GO:0072344">
    <property type="term" value="P:rescue of stalled ribosome"/>
    <property type="evidence" value="ECO:0007669"/>
    <property type="project" value="UniProtKB-UniRule"/>
</dbReference>
<feature type="binding site" evidence="8">
    <location>
        <position position="82"/>
    </location>
    <ligand>
        <name>tRNA</name>
        <dbReference type="ChEBI" id="CHEBI:17843"/>
    </ligand>
</feature>
<dbReference type="OrthoDB" id="9800507at2"/>
<gene>
    <name evidence="8" type="primary">pth</name>
    <name evidence="11" type="ORF">DFJ68_1946</name>
</gene>
<comment type="subcellular location">
    <subcellularLocation>
        <location evidence="8">Cytoplasm</location>
    </subcellularLocation>
</comment>
<evidence type="ECO:0000256" key="5">
    <source>
        <dbReference type="ARBA" id="ARBA00038063"/>
    </source>
</evidence>
<feature type="active site" description="Proton acceptor" evidence="8">
    <location>
        <position position="21"/>
    </location>
</feature>
<dbReference type="PANTHER" id="PTHR17224">
    <property type="entry name" value="PEPTIDYL-TRNA HYDROLASE"/>
    <property type="match status" value="1"/>
</dbReference>
<evidence type="ECO:0000256" key="10">
    <source>
        <dbReference type="RuleBase" id="RU004320"/>
    </source>
</evidence>
<comment type="function">
    <text evidence="8">Hydrolyzes ribosome-free peptidyl-tRNAs (with 1 or more amino acids incorporated), which drop off the ribosome during protein synthesis, or as a result of ribosome stalling.</text>
</comment>
<dbReference type="GO" id="GO:0004045">
    <property type="term" value="F:peptidyl-tRNA hydrolase activity"/>
    <property type="evidence" value="ECO:0007669"/>
    <property type="project" value="UniProtKB-UniRule"/>
</dbReference>
<evidence type="ECO:0000256" key="6">
    <source>
        <dbReference type="ARBA" id="ARBA00048707"/>
    </source>
</evidence>
<dbReference type="PROSITE" id="PS01196">
    <property type="entry name" value="PEPT_TRNA_HYDROL_2"/>
    <property type="match status" value="1"/>
</dbReference>
<feature type="binding site" evidence="8">
    <location>
        <position position="128"/>
    </location>
    <ligand>
        <name>tRNA</name>
        <dbReference type="ChEBI" id="CHEBI:17843"/>
    </ligand>
</feature>
<reference evidence="11 12" key="1">
    <citation type="submission" date="2018-10" db="EMBL/GenBank/DDBJ databases">
        <title>Sequencing the genomes of 1000 actinobacteria strains.</title>
        <authorList>
            <person name="Klenk H.-P."/>
        </authorList>
    </citation>
    <scope>NUCLEOTIDE SEQUENCE [LARGE SCALE GENOMIC DNA]</scope>
    <source>
        <strain evidence="11 12">DSM 44267</strain>
    </source>
</reference>
<feature type="site" description="Discriminates between blocked and unblocked aminoacyl-tRNA" evidence="8">
    <location>
        <position position="11"/>
    </location>
</feature>
<dbReference type="PANTHER" id="PTHR17224:SF1">
    <property type="entry name" value="PEPTIDYL-TRNA HYDROLASE"/>
    <property type="match status" value="1"/>
</dbReference>
<protein>
    <recommendedName>
        <fullName evidence="7 8">Peptidyl-tRNA hydrolase</fullName>
        <shortName evidence="8">Pth</shortName>
        <ecNumber evidence="1 8">3.1.1.29</ecNumber>
    </recommendedName>
</protein>
<comment type="subunit">
    <text evidence="8">Monomer.</text>
</comment>
<keyword evidence="3 8" id="KW-0378">Hydrolase</keyword>
<dbReference type="GO" id="GO:0006515">
    <property type="term" value="P:protein quality control for misfolded or incompletely synthesized proteins"/>
    <property type="evidence" value="ECO:0007669"/>
    <property type="project" value="UniProtKB-UniRule"/>
</dbReference>
<dbReference type="Gene3D" id="3.40.50.1470">
    <property type="entry name" value="Peptidyl-tRNA hydrolase"/>
    <property type="match status" value="1"/>
</dbReference>
<dbReference type="GO" id="GO:0005737">
    <property type="term" value="C:cytoplasm"/>
    <property type="evidence" value="ECO:0007669"/>
    <property type="project" value="UniProtKB-SubCell"/>
</dbReference>
<dbReference type="InterPro" id="IPR001328">
    <property type="entry name" value="Pept_tRNA_hydro"/>
</dbReference>
<feature type="site" description="Stabilizes the basic form of H active site to accept a proton" evidence="8">
    <location>
        <position position="107"/>
    </location>
</feature>
<organism evidence="11 12">
    <name type="scientific">Terracoccus luteus</name>
    <dbReference type="NCBI Taxonomy" id="53356"/>
    <lineage>
        <taxon>Bacteria</taxon>
        <taxon>Bacillati</taxon>
        <taxon>Actinomycetota</taxon>
        <taxon>Actinomycetes</taxon>
        <taxon>Micrococcales</taxon>
        <taxon>Intrasporangiaceae</taxon>
        <taxon>Terracoccus</taxon>
    </lineage>
</organism>
<evidence type="ECO:0000256" key="3">
    <source>
        <dbReference type="ARBA" id="ARBA00022801"/>
    </source>
</evidence>
<comment type="function">
    <text evidence="8">Catalyzes the release of premature peptidyl moieties from peptidyl-tRNA molecules trapped in stalled 50S ribosomal subunits, and thus maintains levels of free tRNAs and 50S ribosomes.</text>
</comment>
<dbReference type="SUPFAM" id="SSF53178">
    <property type="entry name" value="Peptidyl-tRNA hydrolase-like"/>
    <property type="match status" value="1"/>
</dbReference>
<evidence type="ECO:0000313" key="11">
    <source>
        <dbReference type="EMBL" id="RKT78500.1"/>
    </source>
</evidence>
<name>A0A495XVA5_9MICO</name>
<evidence type="ECO:0000256" key="9">
    <source>
        <dbReference type="RuleBase" id="RU000673"/>
    </source>
</evidence>
<dbReference type="Proteomes" id="UP000278440">
    <property type="component" value="Unassembled WGS sequence"/>
</dbReference>
<dbReference type="CDD" id="cd00462">
    <property type="entry name" value="PTH"/>
    <property type="match status" value="1"/>
</dbReference>
<dbReference type="Pfam" id="PF01195">
    <property type="entry name" value="Pept_tRNA_hydro"/>
    <property type="match status" value="1"/>
</dbReference>
<dbReference type="InterPro" id="IPR036416">
    <property type="entry name" value="Pept_tRNA_hydro_sf"/>
</dbReference>
<dbReference type="EC" id="3.1.1.29" evidence="1 8"/>
<keyword evidence="2 8" id="KW-0820">tRNA-binding</keyword>
<dbReference type="EMBL" id="RBXT01000001">
    <property type="protein sequence ID" value="RKT78500.1"/>
    <property type="molecule type" value="Genomic_DNA"/>
</dbReference>
<keyword evidence="8" id="KW-0963">Cytoplasm</keyword>
<dbReference type="GO" id="GO:0000049">
    <property type="term" value="F:tRNA binding"/>
    <property type="evidence" value="ECO:0007669"/>
    <property type="project" value="UniProtKB-UniRule"/>
</dbReference>
<evidence type="ECO:0000256" key="1">
    <source>
        <dbReference type="ARBA" id="ARBA00013260"/>
    </source>
</evidence>
<proteinExistence type="inferred from homology"/>
<comment type="caution">
    <text evidence="11">The sequence shown here is derived from an EMBL/GenBank/DDBJ whole genome shotgun (WGS) entry which is preliminary data.</text>
</comment>
<dbReference type="InterPro" id="IPR018171">
    <property type="entry name" value="Pept_tRNA_hydro_CS"/>
</dbReference>
<dbReference type="RefSeq" id="WP_121032769.1">
    <property type="nucleotide sequence ID" value="NZ_RBXT01000001.1"/>
</dbReference>
<keyword evidence="12" id="KW-1185">Reference proteome</keyword>
<evidence type="ECO:0000313" key="12">
    <source>
        <dbReference type="Proteomes" id="UP000278440"/>
    </source>
</evidence>
<feature type="binding site" evidence="8">
    <location>
        <position position="80"/>
    </location>
    <ligand>
        <name>tRNA</name>
        <dbReference type="ChEBI" id="CHEBI:17843"/>
    </ligand>
</feature>
<comment type="catalytic activity">
    <reaction evidence="6 8 9">
        <text>an N-acyl-L-alpha-aminoacyl-tRNA + H2O = an N-acyl-L-amino acid + a tRNA + H(+)</text>
        <dbReference type="Rhea" id="RHEA:54448"/>
        <dbReference type="Rhea" id="RHEA-COMP:10123"/>
        <dbReference type="Rhea" id="RHEA-COMP:13883"/>
        <dbReference type="ChEBI" id="CHEBI:15377"/>
        <dbReference type="ChEBI" id="CHEBI:15378"/>
        <dbReference type="ChEBI" id="CHEBI:59874"/>
        <dbReference type="ChEBI" id="CHEBI:78442"/>
        <dbReference type="ChEBI" id="CHEBI:138191"/>
        <dbReference type="EC" id="3.1.1.29"/>
    </reaction>
</comment>
<keyword evidence="4 8" id="KW-0694">RNA-binding</keyword>
<dbReference type="AlphaFoldDB" id="A0A495XVA5"/>
<dbReference type="PROSITE" id="PS01195">
    <property type="entry name" value="PEPT_TRNA_HYDROL_1"/>
    <property type="match status" value="1"/>
</dbReference>
<dbReference type="FunFam" id="3.40.50.1470:FF:000001">
    <property type="entry name" value="Peptidyl-tRNA hydrolase"/>
    <property type="match status" value="1"/>
</dbReference>
<comment type="similarity">
    <text evidence="5 8 10">Belongs to the PTH family.</text>
</comment>
<evidence type="ECO:0000256" key="8">
    <source>
        <dbReference type="HAMAP-Rule" id="MF_00083"/>
    </source>
</evidence>
<feature type="binding site" evidence="8">
    <location>
        <position position="16"/>
    </location>
    <ligand>
        <name>tRNA</name>
        <dbReference type="ChEBI" id="CHEBI:17843"/>
    </ligand>
</feature>
<evidence type="ECO:0000256" key="2">
    <source>
        <dbReference type="ARBA" id="ARBA00022555"/>
    </source>
</evidence>
<dbReference type="HAMAP" id="MF_00083">
    <property type="entry name" value="Pept_tRNA_hydro_bact"/>
    <property type="match status" value="1"/>
</dbReference>
<accession>A0A495XVA5</accession>
<dbReference type="NCBIfam" id="TIGR00447">
    <property type="entry name" value="pth"/>
    <property type="match status" value="1"/>
</dbReference>
<evidence type="ECO:0000256" key="7">
    <source>
        <dbReference type="ARBA" id="ARBA00050038"/>
    </source>
</evidence>